<organism evidence="1 2">
    <name type="scientific">Methanobrevibacter millerae</name>
    <dbReference type="NCBI Taxonomy" id="230361"/>
    <lineage>
        <taxon>Archaea</taxon>
        <taxon>Methanobacteriati</taxon>
        <taxon>Methanobacteriota</taxon>
        <taxon>Methanomada group</taxon>
        <taxon>Methanobacteria</taxon>
        <taxon>Methanobacteriales</taxon>
        <taxon>Methanobacteriaceae</taxon>
        <taxon>Methanobrevibacter</taxon>
    </lineage>
</organism>
<dbReference type="AlphaFoldDB" id="A0A0U2SKD5"/>
<sequence length="482" mass="57916">MEISKIINNLEEFNQISSDNDLNLIIEDLSKFSSEDFIYMEYVGNSENLDLRVLLNKLINKIDNNVFIVDSIEKKVAIIKSLISIFQKGLNEINIVYFFIFLHANSLIDLPIGELVNKQDLDERFNEILLIIFEILNNIKIQAADEVLVMYFDKLNSLNEEETLITSLRQIDFKKYNPLIKNNKFILPNHFYQMIYVLHEYNFDLFERLLDSDNVFSLVLIIKCMSFNQINSFFIKHDKIKEKTLFCFLMKFLSVSSDDIDDYYDIIVNMCIQLYHLNKTLFKGLMDIFMHDEFFNEIMGGMFCELSKDDLNILIDSIQLSDYISEINVRTKMLNKCNECENSKYIFELIYNKWNNHLLNSLNEKKMALNILCTDYCNFIIHYYYYKYDNKKLLDSMKELFVKLKNLDSEWSYNITHHRNKFFVYYSKLFIFSVIYEFNHLDDDEIKENYNEFYEEFVLFKKFLDIDEENFLNRFEENLLGR</sequence>
<dbReference type="KEGG" id="mmil:sm9_1548"/>
<gene>
    <name evidence="1" type="ORF">sm9_1548</name>
</gene>
<dbReference type="EMBL" id="CP011266">
    <property type="protein sequence ID" value="ALT69317.1"/>
    <property type="molecule type" value="Genomic_DNA"/>
</dbReference>
<evidence type="ECO:0000313" key="2">
    <source>
        <dbReference type="Proteomes" id="UP000067738"/>
    </source>
</evidence>
<protein>
    <submittedName>
        <fullName evidence="1">Uncharacterized protein</fullName>
    </submittedName>
</protein>
<dbReference type="OrthoDB" id="378074at2157"/>
<dbReference type="PATRIC" id="fig|230361.4.peg.1605"/>
<accession>A0A0U2SKD5</accession>
<name>A0A0U2SKD5_9EURY</name>
<dbReference type="GeneID" id="26736491"/>
<reference evidence="1 2" key="1">
    <citation type="submission" date="2015-04" db="EMBL/GenBank/DDBJ databases">
        <title>The complete genome sequence of the rumen methanogen Methanobrevibacter millerae SM9.</title>
        <authorList>
            <person name="Leahy S.C."/>
            <person name="Kelly W.J."/>
            <person name="Pacheco D.M."/>
            <person name="Li D."/>
            <person name="Altermann E."/>
            <person name="Attwood G.T."/>
        </authorList>
    </citation>
    <scope>NUCLEOTIDE SEQUENCE [LARGE SCALE GENOMIC DNA]</scope>
    <source>
        <strain evidence="1 2">SM9</strain>
    </source>
</reference>
<dbReference type="Proteomes" id="UP000067738">
    <property type="component" value="Chromosome"/>
</dbReference>
<proteinExistence type="predicted"/>
<dbReference type="RefSeq" id="WP_058739559.1">
    <property type="nucleotide sequence ID" value="NZ_CP011266.1"/>
</dbReference>
<evidence type="ECO:0000313" key="1">
    <source>
        <dbReference type="EMBL" id="ALT69317.1"/>
    </source>
</evidence>
<keyword evidence="2" id="KW-1185">Reference proteome</keyword>